<keyword evidence="2" id="KW-1185">Reference proteome</keyword>
<protein>
    <submittedName>
        <fullName evidence="1">Uncharacterized protein</fullName>
    </submittedName>
</protein>
<sequence>MQSLVMMIETEVEAVTDAEIEAETGIDAVIAKEALIGTEVDTGIEVEIETDADIEIEALIGIGVGTETEVGIGIVTGVEIVAEAEIEKSHQKVNDNFTTYFPKSRYKSYILKSTSTLDTQFCFFYLIYLKLSLF</sequence>
<organism evidence="1 2">
    <name type="scientific">Basidiobolus ranarum</name>
    <dbReference type="NCBI Taxonomy" id="34480"/>
    <lineage>
        <taxon>Eukaryota</taxon>
        <taxon>Fungi</taxon>
        <taxon>Fungi incertae sedis</taxon>
        <taxon>Zoopagomycota</taxon>
        <taxon>Entomophthoromycotina</taxon>
        <taxon>Basidiobolomycetes</taxon>
        <taxon>Basidiobolales</taxon>
        <taxon>Basidiobolaceae</taxon>
        <taxon>Basidiobolus</taxon>
    </lineage>
</organism>
<accession>A0ABR2VJP8</accession>
<evidence type="ECO:0000313" key="2">
    <source>
        <dbReference type="Proteomes" id="UP001479436"/>
    </source>
</evidence>
<dbReference type="EMBL" id="JASJQH010011579">
    <property type="protein sequence ID" value="KAK9663768.1"/>
    <property type="molecule type" value="Genomic_DNA"/>
</dbReference>
<reference evidence="1 2" key="1">
    <citation type="submission" date="2023-04" db="EMBL/GenBank/DDBJ databases">
        <title>Genome of Basidiobolus ranarum AG-B5.</title>
        <authorList>
            <person name="Stajich J.E."/>
            <person name="Carter-House D."/>
            <person name="Gryganskyi A."/>
        </authorList>
    </citation>
    <scope>NUCLEOTIDE SEQUENCE [LARGE SCALE GENOMIC DNA]</scope>
    <source>
        <strain evidence="1 2">AG-B5</strain>
    </source>
</reference>
<proteinExistence type="predicted"/>
<name>A0ABR2VJP8_9FUNG</name>
<comment type="caution">
    <text evidence="1">The sequence shown here is derived from an EMBL/GenBank/DDBJ whole genome shotgun (WGS) entry which is preliminary data.</text>
</comment>
<gene>
    <name evidence="1" type="ORF">K7432_017936</name>
</gene>
<dbReference type="Proteomes" id="UP001479436">
    <property type="component" value="Unassembled WGS sequence"/>
</dbReference>
<evidence type="ECO:0000313" key="1">
    <source>
        <dbReference type="EMBL" id="KAK9663768.1"/>
    </source>
</evidence>